<feature type="transmembrane region" description="Helical" evidence="7">
    <location>
        <begin position="336"/>
        <end position="358"/>
    </location>
</feature>
<dbReference type="GO" id="GO:0012505">
    <property type="term" value="C:endomembrane system"/>
    <property type="evidence" value="ECO:0007669"/>
    <property type="project" value="UniProtKB-SubCell"/>
</dbReference>
<keyword evidence="5 7" id="KW-1133">Transmembrane helix</keyword>
<accession>A0A5P8N8J6</accession>
<protein>
    <submittedName>
        <fullName evidence="9">MFS transporter</fullName>
    </submittedName>
</protein>
<evidence type="ECO:0000256" key="4">
    <source>
        <dbReference type="ARBA" id="ARBA00022692"/>
    </source>
</evidence>
<comment type="similarity">
    <text evidence="2">Belongs to the major facilitator superfamily.</text>
</comment>
<evidence type="ECO:0000256" key="3">
    <source>
        <dbReference type="ARBA" id="ARBA00022448"/>
    </source>
</evidence>
<keyword evidence="3" id="KW-0813">Transport</keyword>
<feature type="transmembrane region" description="Helical" evidence="7">
    <location>
        <begin position="298"/>
        <end position="315"/>
    </location>
</feature>
<keyword evidence="6 7" id="KW-0472">Membrane</keyword>
<feature type="transmembrane region" description="Helical" evidence="7">
    <location>
        <begin position="467"/>
        <end position="485"/>
    </location>
</feature>
<dbReference type="GO" id="GO:0015174">
    <property type="term" value="F:basic amino acid transmembrane transporter activity"/>
    <property type="evidence" value="ECO:0007669"/>
    <property type="project" value="TreeGrafter"/>
</dbReference>
<feature type="transmembrane region" description="Helical" evidence="7">
    <location>
        <begin position="398"/>
        <end position="418"/>
    </location>
</feature>
<dbReference type="PANTHER" id="PTHR23501:SF191">
    <property type="entry name" value="VACUOLAR BASIC AMINO ACID TRANSPORTER 4"/>
    <property type="match status" value="1"/>
</dbReference>
<feature type="transmembrane region" description="Helical" evidence="7">
    <location>
        <begin position="370"/>
        <end position="391"/>
    </location>
</feature>
<evidence type="ECO:0000256" key="7">
    <source>
        <dbReference type="SAM" id="Phobius"/>
    </source>
</evidence>
<feature type="transmembrane region" description="Helical" evidence="7">
    <location>
        <begin position="264"/>
        <end position="286"/>
    </location>
</feature>
<dbReference type="GO" id="GO:0000329">
    <property type="term" value="C:fungal-type vacuole membrane"/>
    <property type="evidence" value="ECO:0007669"/>
    <property type="project" value="TreeGrafter"/>
</dbReference>
<feature type="domain" description="Major facilitator superfamily (MFS) profile" evidence="8">
    <location>
        <begin position="65"/>
        <end position="569"/>
    </location>
</feature>
<feature type="transmembrane region" description="Helical" evidence="7">
    <location>
        <begin position="100"/>
        <end position="118"/>
    </location>
</feature>
<dbReference type="SUPFAM" id="SSF103473">
    <property type="entry name" value="MFS general substrate transporter"/>
    <property type="match status" value="1"/>
</dbReference>
<feature type="transmembrane region" description="Helical" evidence="7">
    <location>
        <begin position="223"/>
        <end position="243"/>
    </location>
</feature>
<evidence type="ECO:0000313" key="9">
    <source>
        <dbReference type="EMBL" id="QFR37119.1"/>
    </source>
</evidence>
<gene>
    <name evidence="9" type="ORF">g3131</name>
</gene>
<dbReference type="AlphaFoldDB" id="A0A5P8N8J6"/>
<evidence type="ECO:0000256" key="5">
    <source>
        <dbReference type="ARBA" id="ARBA00022989"/>
    </source>
</evidence>
<evidence type="ECO:0000256" key="6">
    <source>
        <dbReference type="ARBA" id="ARBA00023136"/>
    </source>
</evidence>
<dbReference type="Pfam" id="PF07690">
    <property type="entry name" value="MFS_1"/>
    <property type="match status" value="1"/>
</dbReference>
<evidence type="ECO:0000256" key="2">
    <source>
        <dbReference type="ARBA" id="ARBA00008335"/>
    </source>
</evidence>
<dbReference type="Gene3D" id="1.20.1250.20">
    <property type="entry name" value="MFS general substrate transporter like domains"/>
    <property type="match status" value="2"/>
</dbReference>
<organism evidence="9">
    <name type="scientific">Cyberlindnera americana</name>
    <dbReference type="NCBI Taxonomy" id="36016"/>
    <lineage>
        <taxon>Eukaryota</taxon>
        <taxon>Fungi</taxon>
        <taxon>Dikarya</taxon>
        <taxon>Ascomycota</taxon>
        <taxon>Saccharomycotina</taxon>
        <taxon>Saccharomycetes</taxon>
        <taxon>Phaffomycetales</taxon>
        <taxon>Phaffomycetaceae</taxon>
        <taxon>Cyberlindnera</taxon>
    </lineage>
</organism>
<feature type="transmembrane region" description="Helical" evidence="7">
    <location>
        <begin position="186"/>
        <end position="211"/>
    </location>
</feature>
<feature type="transmembrane region" description="Helical" evidence="7">
    <location>
        <begin position="430"/>
        <end position="455"/>
    </location>
</feature>
<name>A0A5P8N8J6_9ASCO</name>
<dbReference type="InterPro" id="IPR011701">
    <property type="entry name" value="MFS"/>
</dbReference>
<dbReference type="InterPro" id="IPR020846">
    <property type="entry name" value="MFS_dom"/>
</dbReference>
<dbReference type="PANTHER" id="PTHR23501">
    <property type="entry name" value="MAJOR FACILITATOR SUPERFAMILY"/>
    <property type="match status" value="1"/>
</dbReference>
<comment type="subcellular location">
    <subcellularLocation>
        <location evidence="1">Endomembrane system</location>
        <topology evidence="1">Multi-pass membrane protein</topology>
    </subcellularLocation>
</comment>
<sequence>MTETEPLLKGIRKDIVLDPSTEVSGLIASELEQEELLNDPTYNAISDVESQLDEDNLSQSRINLIIASMSVGVFLAAMDGTVVTTLVSRIASEFDSLPKLSWIGTAYLLSSATFQPLYGKLSDIFGRKSLLLFSNLTFALGCAICSSATNVNILIAGRFISGIGGGGLTSLSSITTSDVVPLKDRGVYQGITNIAFACGSGAGSLLGGIFVNHEETLGGWRGAFAIQVPITLVSTVAIYKFLALPKGSPGLGVSGSDITKKLRLIDWYGSLTLIVFLLSFLSAASLGGKELSYSSPEFLGLVIVTISFLALFIFAESKAIAPILPLHFMKIPTVAGVSISLLCFCMTNFAIYFILPIYYTTVFNLNSQQIGWRFAPNFFTIIAGSLGAGYYMKSTGKYYHLLLISGVVAVFGTLRVAWINPSYTTFEQYVLLITMGMGISVIITATLLALIAAVPHEHQAATTSISYLFRSCGSTLGVAIGSAIMTRRLDSELFERVMVFRNEHTEKELLHIIDRASHNTEYVNQAAPEFVREALITAYAVSTKYAFEWCAVSAVIGFLALFLIKEYTLHGTLTRK</sequence>
<dbReference type="EMBL" id="MK890614">
    <property type="protein sequence ID" value="QFR37119.1"/>
    <property type="molecule type" value="Genomic_DNA"/>
</dbReference>
<reference evidence="9" key="1">
    <citation type="journal article" date="2019" name="Front. Microbiol.">
        <title>An Overview of Genes From Cyberlindnera americana, a Symbiont Yeast Isolated From the Gut of the Bark Beetle Dendroctonus rhizophagus (Curculionidae: Scolytinae), Involved in the Detoxification Process Using Genome and Transcriptome Data.</title>
        <authorList>
            <person name="Soto-Robles L.V."/>
            <person name="Torres-Banda V."/>
            <person name="Rivera-Orduna F.N."/>
            <person name="Curiel-Quesada E."/>
            <person name="Hidalgo-Lara M.E."/>
            <person name="Zuniga G."/>
        </authorList>
    </citation>
    <scope>NUCLEOTIDE SEQUENCE</scope>
    <source>
        <strain evidence="9">ChDrAdgY46</strain>
    </source>
</reference>
<evidence type="ECO:0000259" key="8">
    <source>
        <dbReference type="PROSITE" id="PS50850"/>
    </source>
</evidence>
<feature type="transmembrane region" description="Helical" evidence="7">
    <location>
        <begin position="64"/>
        <end position="88"/>
    </location>
</feature>
<proteinExistence type="inferred from homology"/>
<dbReference type="InterPro" id="IPR036259">
    <property type="entry name" value="MFS_trans_sf"/>
</dbReference>
<dbReference type="PROSITE" id="PS50850">
    <property type="entry name" value="MFS"/>
    <property type="match status" value="1"/>
</dbReference>
<keyword evidence="4 7" id="KW-0812">Transmembrane</keyword>
<feature type="transmembrane region" description="Helical" evidence="7">
    <location>
        <begin position="130"/>
        <end position="149"/>
    </location>
</feature>
<evidence type="ECO:0000256" key="1">
    <source>
        <dbReference type="ARBA" id="ARBA00004127"/>
    </source>
</evidence>
<feature type="transmembrane region" description="Helical" evidence="7">
    <location>
        <begin position="545"/>
        <end position="564"/>
    </location>
</feature>